<reference evidence="1 2" key="1">
    <citation type="submission" date="2024-09" db="EMBL/GenBank/DDBJ databases">
        <authorList>
            <person name="Sun Q."/>
            <person name="Mori K."/>
        </authorList>
    </citation>
    <scope>NUCLEOTIDE SEQUENCE [LARGE SCALE GENOMIC DNA]</scope>
    <source>
        <strain evidence="1 2">CGMCC 1.12926</strain>
    </source>
</reference>
<dbReference type="Proteomes" id="UP001589734">
    <property type="component" value="Unassembled WGS sequence"/>
</dbReference>
<accession>A0ABV6BTT5</accession>
<name>A0ABV6BTT5_9FLAO</name>
<dbReference type="RefSeq" id="WP_379689358.1">
    <property type="nucleotide sequence ID" value="NZ_JBHLYW010000008.1"/>
</dbReference>
<dbReference type="EMBL" id="JBHLYW010000008">
    <property type="protein sequence ID" value="MFC0077457.1"/>
    <property type="molecule type" value="Genomic_DNA"/>
</dbReference>
<gene>
    <name evidence="1" type="ORF">ACFFLS_10425</name>
</gene>
<organism evidence="1 2">
    <name type="scientific">Flavobacterium procerum</name>
    <dbReference type="NCBI Taxonomy" id="1455569"/>
    <lineage>
        <taxon>Bacteria</taxon>
        <taxon>Pseudomonadati</taxon>
        <taxon>Bacteroidota</taxon>
        <taxon>Flavobacteriia</taxon>
        <taxon>Flavobacteriales</taxon>
        <taxon>Flavobacteriaceae</taxon>
        <taxon>Flavobacterium</taxon>
    </lineage>
</organism>
<evidence type="ECO:0000313" key="1">
    <source>
        <dbReference type="EMBL" id="MFC0077457.1"/>
    </source>
</evidence>
<proteinExistence type="predicted"/>
<evidence type="ECO:0000313" key="2">
    <source>
        <dbReference type="Proteomes" id="UP001589734"/>
    </source>
</evidence>
<keyword evidence="2" id="KW-1185">Reference proteome</keyword>
<comment type="caution">
    <text evidence="1">The sequence shown here is derived from an EMBL/GenBank/DDBJ whole genome shotgun (WGS) entry which is preliminary data.</text>
</comment>
<sequence length="350" mass="37081">MKKYFKTILILWCAGIINLYPQAGMMTNNPNKNAVLDLNNANGTNTKGLLLPKASLIASDNPSPMTAHIAGMCIYNTSASGSGGTAVSPGMYYNDGTQWLRMPTSSWQINGNTGTNASVNFLGTTDAKDFITKTTDTERMRVSANGNLQIGTSSIPTGGTSAKLIVNNTNGTGALQIIDGSQMEGKILTSDANGLASWESPTIEKPKSVTFGSGVYIPVATPTTAYYYSGTSVTLPPGKWLISVDVLLAKDGGPTSAIETWFVRSTFSNSSTVIAKSGDIVSVAFNISGLLPGSSQYAMLKGNVVINNTGTVDKTYYYIIGNYVGRNVSGRLFTASGADPENRITYQRIY</sequence>
<protein>
    <submittedName>
        <fullName evidence="1">Uncharacterized protein</fullName>
    </submittedName>
</protein>